<comment type="similarity">
    <text evidence="1">Belongs to the membrane fusion protein (MFP) (TC 8.A.1) family.</text>
</comment>
<feature type="coiled-coil region" evidence="2">
    <location>
        <begin position="103"/>
        <end position="149"/>
    </location>
</feature>
<dbReference type="Pfam" id="PF25973">
    <property type="entry name" value="BSH_CzcB"/>
    <property type="match status" value="1"/>
</dbReference>
<dbReference type="Gene3D" id="2.40.30.170">
    <property type="match status" value="1"/>
</dbReference>
<dbReference type="Gene3D" id="1.10.287.470">
    <property type="entry name" value="Helix hairpin bin"/>
    <property type="match status" value="1"/>
</dbReference>
<dbReference type="RefSeq" id="WP_367768950.1">
    <property type="nucleotide sequence ID" value="NZ_JBFNXR010000017.1"/>
</dbReference>
<dbReference type="EMBL" id="JBFNXR010000017">
    <property type="protein sequence ID" value="MEW9854055.1"/>
    <property type="molecule type" value="Genomic_DNA"/>
</dbReference>
<organism evidence="4 5">
    <name type="scientific">Novosphingobium rhizovicinum</name>
    <dbReference type="NCBI Taxonomy" id="3228928"/>
    <lineage>
        <taxon>Bacteria</taxon>
        <taxon>Pseudomonadati</taxon>
        <taxon>Pseudomonadota</taxon>
        <taxon>Alphaproteobacteria</taxon>
        <taxon>Sphingomonadales</taxon>
        <taxon>Sphingomonadaceae</taxon>
        <taxon>Novosphingobium</taxon>
    </lineage>
</organism>
<proteinExistence type="inferred from homology"/>
<protein>
    <submittedName>
        <fullName evidence="4">Efflux RND transporter periplasmic adaptor subunit</fullName>
    </submittedName>
</protein>
<evidence type="ECO:0000256" key="1">
    <source>
        <dbReference type="ARBA" id="ARBA00009477"/>
    </source>
</evidence>
<dbReference type="Gene3D" id="2.40.420.20">
    <property type="match status" value="1"/>
</dbReference>
<evidence type="ECO:0000313" key="4">
    <source>
        <dbReference type="EMBL" id="MEW9854055.1"/>
    </source>
</evidence>
<keyword evidence="2" id="KW-0175">Coiled coil</keyword>
<dbReference type="Gene3D" id="2.40.50.100">
    <property type="match status" value="1"/>
</dbReference>
<sequence>MRGRARYLWLAALLAIVCATVFLLMPRAQEVAVLTVERGDAVRALAVNGRIRPRQSVAVQPPVAGVVVELPHDVGNQVTAGALLARIDDGPQRAAIGEAAAAAAAQQAVLAQARRELARFEALDEFASRREVEERRLAVQEGARELQRRQAALAQAQEVQQRYVVRAPFAGVILERPVDRGQTVGPETVLYRLADLAAPEISADVDEAYAVELRTGPMALVKLPGRDRPARAEIVHIEPRVDEATGAREVRLRLLAPLASAPSGQTVSVNLIVERRPQAISIPRASILQPDTSPHVRIVDASGQVKERPIRFIDWPAAQVIVTQGLQAGMRILVNPEAAEPGDKVKPVTR</sequence>
<dbReference type="NCBIfam" id="TIGR01730">
    <property type="entry name" value="RND_mfp"/>
    <property type="match status" value="1"/>
</dbReference>
<evidence type="ECO:0000259" key="3">
    <source>
        <dbReference type="Pfam" id="PF25973"/>
    </source>
</evidence>
<comment type="caution">
    <text evidence="4">The sequence shown here is derived from an EMBL/GenBank/DDBJ whole genome shotgun (WGS) entry which is preliminary data.</text>
</comment>
<dbReference type="InterPro" id="IPR058647">
    <property type="entry name" value="BSH_CzcB-like"/>
</dbReference>
<gene>
    <name evidence="4" type="ORF">ABUH87_02515</name>
</gene>
<accession>A0ABV3R7M6</accession>
<feature type="domain" description="CzcB-like barrel-sandwich hybrid" evidence="3">
    <location>
        <begin position="56"/>
        <end position="195"/>
    </location>
</feature>
<dbReference type="Proteomes" id="UP001556118">
    <property type="component" value="Unassembled WGS sequence"/>
</dbReference>
<name>A0ABV3R7M6_9SPHN</name>
<evidence type="ECO:0000313" key="5">
    <source>
        <dbReference type="Proteomes" id="UP001556118"/>
    </source>
</evidence>
<dbReference type="InterPro" id="IPR006143">
    <property type="entry name" value="RND_pump_MFP"/>
</dbReference>
<dbReference type="PANTHER" id="PTHR30469:SF15">
    <property type="entry name" value="HLYD FAMILY OF SECRETION PROTEINS"/>
    <property type="match status" value="1"/>
</dbReference>
<evidence type="ECO:0000256" key="2">
    <source>
        <dbReference type="SAM" id="Coils"/>
    </source>
</evidence>
<keyword evidence="5" id="KW-1185">Reference proteome</keyword>
<dbReference type="PANTHER" id="PTHR30469">
    <property type="entry name" value="MULTIDRUG RESISTANCE PROTEIN MDTA"/>
    <property type="match status" value="1"/>
</dbReference>
<dbReference type="SUPFAM" id="SSF111369">
    <property type="entry name" value="HlyD-like secretion proteins"/>
    <property type="match status" value="1"/>
</dbReference>
<reference evidence="4 5" key="1">
    <citation type="submission" date="2024-06" db="EMBL/GenBank/DDBJ databases">
        <title>Novosphingobium rhizovicinus M1R2S20.</title>
        <authorList>
            <person name="Sun J.-Q."/>
        </authorList>
    </citation>
    <scope>NUCLEOTIDE SEQUENCE [LARGE SCALE GENOMIC DNA]</scope>
    <source>
        <strain evidence="4 5">M1R2S20</strain>
    </source>
</reference>